<organism evidence="2 3">
    <name type="scientific">Sphingomonas kaistensis</name>
    <dbReference type="NCBI Taxonomy" id="298708"/>
    <lineage>
        <taxon>Bacteria</taxon>
        <taxon>Pseudomonadati</taxon>
        <taxon>Pseudomonadota</taxon>
        <taxon>Alphaproteobacteria</taxon>
        <taxon>Sphingomonadales</taxon>
        <taxon>Sphingomonadaceae</taxon>
        <taxon>Sphingomonas</taxon>
    </lineage>
</organism>
<gene>
    <name evidence="2" type="ORF">GGQ97_000888</name>
</gene>
<accession>A0A7X5Y726</accession>
<feature type="compositionally biased region" description="Polar residues" evidence="1">
    <location>
        <begin position="177"/>
        <end position="188"/>
    </location>
</feature>
<evidence type="ECO:0000313" key="2">
    <source>
        <dbReference type="EMBL" id="NJC05095.1"/>
    </source>
</evidence>
<dbReference type="AlphaFoldDB" id="A0A7X5Y726"/>
<evidence type="ECO:0000256" key="1">
    <source>
        <dbReference type="SAM" id="MobiDB-lite"/>
    </source>
</evidence>
<reference evidence="2 3" key="1">
    <citation type="submission" date="2020-03" db="EMBL/GenBank/DDBJ databases">
        <title>Genomic Encyclopedia of Type Strains, Phase IV (KMG-IV): sequencing the most valuable type-strain genomes for metagenomic binning, comparative biology and taxonomic classification.</title>
        <authorList>
            <person name="Goeker M."/>
        </authorList>
    </citation>
    <scope>NUCLEOTIDE SEQUENCE [LARGE SCALE GENOMIC DNA]</scope>
    <source>
        <strain evidence="2 3">DSM 16846</strain>
    </source>
</reference>
<protein>
    <submittedName>
        <fullName evidence="2">Uncharacterized protein</fullName>
    </submittedName>
</protein>
<feature type="region of interest" description="Disordered" evidence="1">
    <location>
        <begin position="177"/>
        <end position="205"/>
    </location>
</feature>
<keyword evidence="3" id="KW-1185">Reference proteome</keyword>
<dbReference type="EMBL" id="JAATJC010000001">
    <property type="protein sequence ID" value="NJC05095.1"/>
    <property type="molecule type" value="Genomic_DNA"/>
</dbReference>
<sequence length="435" mass="45217">MSAPIRFLGLAIIAYVGLRTASSALALEAVAPAGEGASPGQEALAAATLPPGVPADMDGPPYDPYAPALYPPAPYPPMPAAYGNPYAQGYGPMPYPYMAAAMPYPMMAAAQPAPRASRIVYYPAPYPMPAPPAYAPAAMPRGEAPPAMAASFDGGGGGGEGYGSAVAPLDQWPTIGSSGPSSLGSAMQVTPRWEKGARRSRTPLEAARPDRWSVDGWALLRPREGTYRLDDTNGALNPGLAPAGSLGGSQAGMRISWRPLSTVGIHLRASTALMPGGRSVKNQQMVGGEGAVGVSWQPLKALPVRLLAERRQRLGAALGGGRDAFALLAEGGLYEQPLPYGLVLDGYGQAGVVGANRRDLFADGALTATYPFMRRFAFGGGMWGGIQPGLSRFDAGPRLSYQLRPGLRAHVDYRFRLTGKAEPRSGPALTLAAGF</sequence>
<dbReference type="Proteomes" id="UP000558192">
    <property type="component" value="Unassembled WGS sequence"/>
</dbReference>
<proteinExistence type="predicted"/>
<comment type="caution">
    <text evidence="2">The sequence shown here is derived from an EMBL/GenBank/DDBJ whole genome shotgun (WGS) entry which is preliminary data.</text>
</comment>
<dbReference type="RefSeq" id="WP_168067830.1">
    <property type="nucleotide sequence ID" value="NZ_JAATJC010000001.1"/>
</dbReference>
<name>A0A7X5Y726_9SPHN</name>
<evidence type="ECO:0000313" key="3">
    <source>
        <dbReference type="Proteomes" id="UP000558192"/>
    </source>
</evidence>